<feature type="domain" description="O-antigen ligase-related" evidence="7">
    <location>
        <begin position="242"/>
        <end position="386"/>
    </location>
</feature>
<dbReference type="Pfam" id="PF04932">
    <property type="entry name" value="Wzy_C"/>
    <property type="match status" value="1"/>
</dbReference>
<feature type="transmembrane region" description="Helical" evidence="6">
    <location>
        <begin position="373"/>
        <end position="394"/>
    </location>
</feature>
<feature type="transmembrane region" description="Helical" evidence="6">
    <location>
        <begin position="406"/>
        <end position="430"/>
    </location>
</feature>
<feature type="transmembrane region" description="Helical" evidence="6">
    <location>
        <begin position="105"/>
        <end position="126"/>
    </location>
</feature>
<reference evidence="8 9" key="1">
    <citation type="submission" date="2019-11" db="EMBL/GenBank/DDBJ databases">
        <title>Agromyces kandeliae sp. nov., isolated from mangrove soil.</title>
        <authorList>
            <person name="Wang R."/>
        </authorList>
    </citation>
    <scope>NUCLEOTIDE SEQUENCE [LARGE SCALE GENOMIC DNA]</scope>
    <source>
        <strain evidence="8 9">JCM 11433</strain>
    </source>
</reference>
<feature type="transmembrane region" description="Helical" evidence="6">
    <location>
        <begin position="259"/>
        <end position="276"/>
    </location>
</feature>
<feature type="region of interest" description="Disordered" evidence="5">
    <location>
        <begin position="1"/>
        <end position="22"/>
    </location>
</feature>
<keyword evidence="9" id="KW-1185">Reference proteome</keyword>
<keyword evidence="4 6" id="KW-0472">Membrane</keyword>
<dbReference type="GO" id="GO:0016020">
    <property type="term" value="C:membrane"/>
    <property type="evidence" value="ECO:0007669"/>
    <property type="project" value="UniProtKB-SubCell"/>
</dbReference>
<comment type="subcellular location">
    <subcellularLocation>
        <location evidence="1">Membrane</location>
        <topology evidence="1">Multi-pass membrane protein</topology>
    </subcellularLocation>
</comment>
<dbReference type="PANTHER" id="PTHR37422">
    <property type="entry name" value="TEICHURONIC ACID BIOSYNTHESIS PROTEIN TUAE"/>
    <property type="match status" value="1"/>
</dbReference>
<dbReference type="PANTHER" id="PTHR37422:SF17">
    <property type="entry name" value="O-ANTIGEN LIGASE"/>
    <property type="match status" value="1"/>
</dbReference>
<dbReference type="AlphaFoldDB" id="A0A6I3M7D9"/>
<keyword evidence="3 6" id="KW-1133">Transmembrane helix</keyword>
<sequence>MDAAPRDRLGHEAAPVVPRTPAGHAADPLAETLVAPGGAPVRSALREFAGSARFAQAVTLMSVGLAFSTHAVRALVGWPGLIAALATLIVLAGVSLVARWRAVEWYGILPLTILVFVGWCGASVIWSDTPGLTLLGVGYLITFGVLGVYVALMRDTIQIVRAFGDVLRVLLGVSLALEVLSGILLDLPIAFLGIQGNIATLGPIQGVFGSRNMLGFVALIALITFIVEWRTRSVRPARAIASVVLASLMLLLSGSPTTFVALGITLLALAALYGLRRVSAETRWRWQLALLTSAVALIVVGWITRIRIIELLDARGEFDVRLDVWREVSRYLAVNPLQGWGWVGRWPDAAPYVWVERGVGRDHSSALSAYIDAYFQVGVIGALLFAGLVGVALVRAWLLASARRSVVYAWPALALVALGVTSFAESFALIEGGWMLLVVCAVKAARDMSWRDALVSATPARPT</sequence>
<feature type="transmembrane region" description="Helical" evidence="6">
    <location>
        <begin position="132"/>
        <end position="154"/>
    </location>
</feature>
<dbReference type="EMBL" id="WMLB01000023">
    <property type="protein sequence ID" value="MTH68891.1"/>
    <property type="molecule type" value="Genomic_DNA"/>
</dbReference>
<organism evidence="8 9">
    <name type="scientific">Agromyces bracchium</name>
    <dbReference type="NCBI Taxonomy" id="88376"/>
    <lineage>
        <taxon>Bacteria</taxon>
        <taxon>Bacillati</taxon>
        <taxon>Actinomycetota</taxon>
        <taxon>Actinomycetes</taxon>
        <taxon>Micrococcales</taxon>
        <taxon>Microbacteriaceae</taxon>
        <taxon>Agromyces</taxon>
    </lineage>
</organism>
<dbReference type="OrthoDB" id="5123754at2"/>
<gene>
    <name evidence="8" type="ORF">GJ743_10960</name>
</gene>
<keyword evidence="2 6" id="KW-0812">Transmembrane</keyword>
<evidence type="ECO:0000313" key="8">
    <source>
        <dbReference type="EMBL" id="MTH68891.1"/>
    </source>
</evidence>
<accession>A0A6I3M7D9</accession>
<evidence type="ECO:0000256" key="2">
    <source>
        <dbReference type="ARBA" id="ARBA00022692"/>
    </source>
</evidence>
<feature type="transmembrane region" description="Helical" evidence="6">
    <location>
        <begin position="78"/>
        <end position="98"/>
    </location>
</feature>
<feature type="transmembrane region" description="Helical" evidence="6">
    <location>
        <begin position="166"/>
        <end position="192"/>
    </location>
</feature>
<feature type="transmembrane region" description="Helical" evidence="6">
    <location>
        <begin position="212"/>
        <end position="229"/>
    </location>
</feature>
<feature type="transmembrane region" description="Helical" evidence="6">
    <location>
        <begin position="236"/>
        <end position="253"/>
    </location>
</feature>
<evidence type="ECO:0000256" key="5">
    <source>
        <dbReference type="SAM" id="MobiDB-lite"/>
    </source>
</evidence>
<evidence type="ECO:0000256" key="1">
    <source>
        <dbReference type="ARBA" id="ARBA00004141"/>
    </source>
</evidence>
<evidence type="ECO:0000256" key="4">
    <source>
        <dbReference type="ARBA" id="ARBA00023136"/>
    </source>
</evidence>
<proteinExistence type="predicted"/>
<evidence type="ECO:0000256" key="3">
    <source>
        <dbReference type="ARBA" id="ARBA00022989"/>
    </source>
</evidence>
<dbReference type="Proteomes" id="UP000433071">
    <property type="component" value="Unassembled WGS sequence"/>
</dbReference>
<feature type="compositionally biased region" description="Basic and acidic residues" evidence="5">
    <location>
        <begin position="1"/>
        <end position="11"/>
    </location>
</feature>
<comment type="caution">
    <text evidence="8">The sequence shown here is derived from an EMBL/GenBank/DDBJ whole genome shotgun (WGS) entry which is preliminary data.</text>
</comment>
<protein>
    <submittedName>
        <fullName evidence="8">Exopolysaccharide production protein</fullName>
    </submittedName>
</protein>
<dbReference type="InterPro" id="IPR051533">
    <property type="entry name" value="WaaL-like"/>
</dbReference>
<evidence type="ECO:0000256" key="6">
    <source>
        <dbReference type="SAM" id="Phobius"/>
    </source>
</evidence>
<evidence type="ECO:0000313" key="9">
    <source>
        <dbReference type="Proteomes" id="UP000433071"/>
    </source>
</evidence>
<name>A0A6I3M7D9_9MICO</name>
<dbReference type="InterPro" id="IPR007016">
    <property type="entry name" value="O-antigen_ligase-rel_domated"/>
</dbReference>
<feature type="transmembrane region" description="Helical" evidence="6">
    <location>
        <begin position="288"/>
        <end position="308"/>
    </location>
</feature>
<evidence type="ECO:0000259" key="7">
    <source>
        <dbReference type="Pfam" id="PF04932"/>
    </source>
</evidence>